<reference evidence="8 9" key="1">
    <citation type="submission" date="2023-01" db="EMBL/GenBank/DDBJ databases">
        <title>Analysis of 21 Apiospora genomes using comparative genomics revels a genus with tremendous synthesis potential of carbohydrate active enzymes and secondary metabolites.</title>
        <authorList>
            <person name="Sorensen T."/>
        </authorList>
    </citation>
    <scope>NUCLEOTIDE SEQUENCE [LARGE SCALE GENOMIC DNA]</scope>
    <source>
        <strain evidence="8 9">CBS 20057</strain>
    </source>
</reference>
<feature type="region of interest" description="Disordered" evidence="5">
    <location>
        <begin position="210"/>
        <end position="230"/>
    </location>
</feature>
<dbReference type="Gene3D" id="1.20.1070.10">
    <property type="entry name" value="Rhodopsin 7-helix transmembrane proteins"/>
    <property type="match status" value="1"/>
</dbReference>
<evidence type="ECO:0000256" key="3">
    <source>
        <dbReference type="ARBA" id="ARBA00022989"/>
    </source>
</evidence>
<dbReference type="PROSITE" id="PS50262">
    <property type="entry name" value="G_PROTEIN_RECEP_F1_2"/>
    <property type="match status" value="1"/>
</dbReference>
<evidence type="ECO:0000259" key="7">
    <source>
        <dbReference type="PROSITE" id="PS50262"/>
    </source>
</evidence>
<feature type="transmembrane region" description="Helical" evidence="6">
    <location>
        <begin position="172"/>
        <end position="190"/>
    </location>
</feature>
<evidence type="ECO:0000313" key="8">
    <source>
        <dbReference type="EMBL" id="KAK8007953.1"/>
    </source>
</evidence>
<evidence type="ECO:0000256" key="4">
    <source>
        <dbReference type="ARBA" id="ARBA00023136"/>
    </source>
</evidence>
<dbReference type="InterPro" id="IPR017452">
    <property type="entry name" value="GPCR_Rhodpsn_7TM"/>
</dbReference>
<keyword evidence="4 6" id="KW-0472">Membrane</keyword>
<sequence>MAPITLAVAIPTLAGSILSLLADTVALVAHLVAPPGRHFRHALILNLLVADSINALNNSISGVVMMLNLDKPEPLSPGLACNINAFVGQFSVQAVDFNILIMSVTVLLTLRTRKLSTEPTRLTMLAICALAWVPSVITSSIGLGLDAYGPVSGNWCWIEPQRTALRYALTHSWRMAIFLVTLIIYTYIYVHLRRTFKRFALSTTTRNLTNHNDPADLPVGGRANDNPDTTETSDIIVKKTFYIDAGVNSPTDAMGPSVFASAGSGAKGSKGSHIPMPPIPLQDLELGRRATVSQGAALNARQSTFPDQGDRQHVHGGARHASNSNLRRMLLLNGYPVLYIVLWIPGIATRLVEAVRGSSPVWLVVMQSSTQYVGLANALTYCWNEKATQRLKRLVG</sequence>
<evidence type="ECO:0000313" key="9">
    <source>
        <dbReference type="Proteomes" id="UP001396898"/>
    </source>
</evidence>
<organism evidence="8 9">
    <name type="scientific">Apiospora marii</name>
    <dbReference type="NCBI Taxonomy" id="335849"/>
    <lineage>
        <taxon>Eukaryota</taxon>
        <taxon>Fungi</taxon>
        <taxon>Dikarya</taxon>
        <taxon>Ascomycota</taxon>
        <taxon>Pezizomycotina</taxon>
        <taxon>Sordariomycetes</taxon>
        <taxon>Xylariomycetidae</taxon>
        <taxon>Amphisphaeriales</taxon>
        <taxon>Apiosporaceae</taxon>
        <taxon>Apiospora</taxon>
    </lineage>
</organism>
<accession>A0ABR1RCJ9</accession>
<dbReference type="PANTHER" id="PTHR23112">
    <property type="entry name" value="G PROTEIN-COUPLED RECEPTOR 157-RELATED"/>
    <property type="match status" value="1"/>
</dbReference>
<feature type="transmembrane region" description="Helical" evidence="6">
    <location>
        <begin position="329"/>
        <end position="348"/>
    </location>
</feature>
<name>A0ABR1RCJ9_9PEZI</name>
<evidence type="ECO:0000256" key="1">
    <source>
        <dbReference type="ARBA" id="ARBA00004141"/>
    </source>
</evidence>
<feature type="transmembrane region" description="Helical" evidence="6">
    <location>
        <begin position="44"/>
        <end position="67"/>
    </location>
</feature>
<dbReference type="PANTHER" id="PTHR23112:SF0">
    <property type="entry name" value="TRANSMEMBRANE PROTEIN 116"/>
    <property type="match status" value="1"/>
</dbReference>
<proteinExistence type="predicted"/>
<feature type="transmembrane region" description="Helical" evidence="6">
    <location>
        <begin position="360"/>
        <end position="383"/>
    </location>
</feature>
<feature type="domain" description="G-protein coupled receptors family 1 profile" evidence="7">
    <location>
        <begin position="15"/>
        <end position="381"/>
    </location>
</feature>
<evidence type="ECO:0000256" key="2">
    <source>
        <dbReference type="ARBA" id="ARBA00022692"/>
    </source>
</evidence>
<feature type="transmembrane region" description="Helical" evidence="6">
    <location>
        <begin position="122"/>
        <end position="145"/>
    </location>
</feature>
<feature type="transmembrane region" description="Helical" evidence="6">
    <location>
        <begin position="6"/>
        <end position="32"/>
    </location>
</feature>
<evidence type="ECO:0000256" key="5">
    <source>
        <dbReference type="SAM" id="MobiDB-lite"/>
    </source>
</evidence>
<dbReference type="Pfam" id="PF11710">
    <property type="entry name" value="Git3"/>
    <property type="match status" value="1"/>
</dbReference>
<dbReference type="EMBL" id="JAQQWI010000016">
    <property type="protein sequence ID" value="KAK8007953.1"/>
    <property type="molecule type" value="Genomic_DNA"/>
</dbReference>
<keyword evidence="3 6" id="KW-1133">Transmembrane helix</keyword>
<keyword evidence="2 6" id="KW-0812">Transmembrane</keyword>
<feature type="transmembrane region" description="Helical" evidence="6">
    <location>
        <begin position="87"/>
        <end position="110"/>
    </location>
</feature>
<comment type="subcellular location">
    <subcellularLocation>
        <location evidence="1">Membrane</location>
        <topology evidence="1">Multi-pass membrane protein</topology>
    </subcellularLocation>
</comment>
<dbReference type="InterPro" id="IPR023041">
    <property type="entry name" value="Glucose_rcpt_Git3-like_N"/>
</dbReference>
<gene>
    <name evidence="8" type="ORF">PG991_010504</name>
</gene>
<keyword evidence="9" id="KW-1185">Reference proteome</keyword>
<evidence type="ECO:0000256" key="6">
    <source>
        <dbReference type="SAM" id="Phobius"/>
    </source>
</evidence>
<dbReference type="SUPFAM" id="SSF81321">
    <property type="entry name" value="Family A G protein-coupled receptor-like"/>
    <property type="match status" value="1"/>
</dbReference>
<protein>
    <recommendedName>
        <fullName evidence="7">G-protein coupled receptors family 1 profile domain-containing protein</fullName>
    </recommendedName>
</protein>
<comment type="caution">
    <text evidence="8">The sequence shown here is derived from an EMBL/GenBank/DDBJ whole genome shotgun (WGS) entry which is preliminary data.</text>
</comment>
<dbReference type="Proteomes" id="UP001396898">
    <property type="component" value="Unassembled WGS sequence"/>
</dbReference>